<dbReference type="Proteomes" id="UP000259173">
    <property type="component" value="Unassembled WGS sequence"/>
</dbReference>
<dbReference type="eggNOG" id="COG1028">
    <property type="taxonomic scope" value="Bacteria"/>
</dbReference>
<evidence type="ECO:0000313" key="2">
    <source>
        <dbReference type="EMBL" id="HBQ49698.1"/>
    </source>
</evidence>
<dbReference type="Proteomes" id="UP000263957">
    <property type="component" value="Unassembled WGS sequence"/>
</dbReference>
<evidence type="ECO:0000313" key="5">
    <source>
        <dbReference type="Proteomes" id="UP000259173"/>
    </source>
</evidence>
<reference evidence="3 4" key="1">
    <citation type="journal article" date="2014" name="Antonie Van Leeuwenhoek">
        <title>Hyphomonas beringensis sp. nov. and Hyphomonas chukchiensis sp. nov., isolated from surface seawater of the Bering Sea and Chukchi Sea.</title>
        <authorList>
            <person name="Li C."/>
            <person name="Lai Q."/>
            <person name="Li G."/>
            <person name="Dong C."/>
            <person name="Wang J."/>
            <person name="Liao Y."/>
            <person name="Shao Z."/>
        </authorList>
    </citation>
    <scope>NUCLEOTIDE SEQUENCE [LARGE SCALE GENOMIC DNA]</scope>
    <source>
        <strain evidence="3 4">22II1-22F38</strain>
    </source>
</reference>
<sequence>MAQPVTVILGLGREVGDAVARRFSKFGHHVVAADPSDDRIATARNAVPDDVLLHHGDLHTRLGLRNALTVAVEAFGRVDNLVVIPDIEAADSLDEFDQDKFDKAVAKATRGAALALRVFSERIAEQEDLPEAAVERIRQKGTVTFVLSYSAVATMPGRFTETITQSAVLGVIKAGAVELADRQIRVNGIVAIRPREERIENWTTRRTPWGRAAIADEIADAARYLSSPDAAIITGELLKLDGGRSSLAGVLD</sequence>
<keyword evidence="4" id="KW-1185">Reference proteome</keyword>
<dbReference type="EMBL" id="DOGS01000252">
    <property type="protein sequence ID" value="HBQ49698.1"/>
    <property type="molecule type" value="Genomic_DNA"/>
</dbReference>
<dbReference type="Gene3D" id="3.40.50.720">
    <property type="entry name" value="NAD(P)-binding Rossmann-like Domain"/>
    <property type="match status" value="1"/>
</dbReference>
<reference evidence="5 6" key="2">
    <citation type="journal article" date="2018" name="Nat. Biotechnol.">
        <title>A standardized bacterial taxonomy based on genome phylogeny substantially revises the tree of life.</title>
        <authorList>
            <person name="Parks D.H."/>
            <person name="Chuvochina M."/>
            <person name="Waite D.W."/>
            <person name="Rinke C."/>
            <person name="Skarshewski A."/>
            <person name="Chaumeil P.A."/>
            <person name="Hugenholtz P."/>
        </authorList>
    </citation>
    <scope>NUCLEOTIDE SEQUENCE [LARGE SCALE GENOMIC DNA]</scope>
    <source>
        <strain evidence="2">UBA10378</strain>
        <strain evidence="1">UBA8557</strain>
    </source>
</reference>
<dbReference type="GeneID" id="92499095"/>
<organism evidence="3 4">
    <name type="scientific">Hyphomonas atlantica</name>
    <dbReference type="NCBI Taxonomy" id="1280948"/>
    <lineage>
        <taxon>Bacteria</taxon>
        <taxon>Pseudomonadati</taxon>
        <taxon>Pseudomonadota</taxon>
        <taxon>Alphaproteobacteria</taxon>
        <taxon>Hyphomonadales</taxon>
        <taxon>Hyphomonadaceae</taxon>
        <taxon>Hyphomonas</taxon>
    </lineage>
</organism>
<gene>
    <name evidence="1" type="ORF">DCG65_12270</name>
    <name evidence="2" type="ORF">DD728_12625</name>
    <name evidence="3" type="ORF">HY36_12935</name>
</gene>
<proteinExistence type="predicted"/>
<dbReference type="PANTHER" id="PTHR43975:SF2">
    <property type="entry name" value="EG:BACR7A4.14 PROTEIN-RELATED"/>
    <property type="match status" value="1"/>
</dbReference>
<dbReference type="InterPro" id="IPR036291">
    <property type="entry name" value="NAD(P)-bd_dom_sf"/>
</dbReference>
<evidence type="ECO:0000313" key="3">
    <source>
        <dbReference type="EMBL" id="KCZ64493.1"/>
    </source>
</evidence>
<name>A0A059EA16_9PROT</name>
<dbReference type="PATRIC" id="fig|1280948.3.peg.824"/>
<dbReference type="PRINTS" id="PR00081">
    <property type="entry name" value="GDHRDH"/>
</dbReference>
<comment type="caution">
    <text evidence="3">The sequence shown here is derived from an EMBL/GenBank/DDBJ whole genome shotgun (WGS) entry which is preliminary data.</text>
</comment>
<dbReference type="STRING" id="1280948.HY36_12935"/>
<evidence type="ECO:0000313" key="1">
    <source>
        <dbReference type="EMBL" id="HAE95329.1"/>
    </source>
</evidence>
<evidence type="ECO:0000313" key="4">
    <source>
        <dbReference type="Proteomes" id="UP000024547"/>
    </source>
</evidence>
<dbReference type="InterPro" id="IPR002347">
    <property type="entry name" value="SDR_fam"/>
</dbReference>
<evidence type="ECO:0000313" key="6">
    <source>
        <dbReference type="Proteomes" id="UP000263957"/>
    </source>
</evidence>
<dbReference type="RefSeq" id="WP_035548858.1">
    <property type="nucleotide sequence ID" value="NZ_AWFH01000003.1"/>
</dbReference>
<dbReference type="EMBL" id="DMBR01000371">
    <property type="protein sequence ID" value="HAE95329.1"/>
    <property type="molecule type" value="Genomic_DNA"/>
</dbReference>
<accession>A0A059EA16</accession>
<dbReference type="PANTHER" id="PTHR43975">
    <property type="entry name" value="ZGC:101858"/>
    <property type="match status" value="1"/>
</dbReference>
<dbReference type="AlphaFoldDB" id="A0A059EA16"/>
<dbReference type="OrthoDB" id="9790146at2"/>
<protein>
    <submittedName>
        <fullName evidence="3">Uncharacterized protein</fullName>
    </submittedName>
</protein>
<dbReference type="EMBL" id="AWFH01000003">
    <property type="protein sequence ID" value="KCZ64493.1"/>
    <property type="molecule type" value="Genomic_DNA"/>
</dbReference>
<dbReference type="Pfam" id="PF13561">
    <property type="entry name" value="adh_short_C2"/>
    <property type="match status" value="1"/>
</dbReference>
<dbReference type="SUPFAM" id="SSF51735">
    <property type="entry name" value="NAD(P)-binding Rossmann-fold domains"/>
    <property type="match status" value="1"/>
</dbReference>
<dbReference type="Proteomes" id="UP000024547">
    <property type="component" value="Unassembled WGS sequence"/>
</dbReference>